<dbReference type="Proteomes" id="UP000478052">
    <property type="component" value="Unassembled WGS sequence"/>
</dbReference>
<protein>
    <submittedName>
        <fullName evidence="1">Integrase catalytic domain-containing protein</fullName>
    </submittedName>
</protein>
<comment type="caution">
    <text evidence="1">The sequence shown here is derived from an EMBL/GenBank/DDBJ whole genome shotgun (WGS) entry which is preliminary data.</text>
</comment>
<dbReference type="Pfam" id="PF05380">
    <property type="entry name" value="Peptidase_A17"/>
    <property type="match status" value="1"/>
</dbReference>
<evidence type="ECO:0000313" key="2">
    <source>
        <dbReference type="Proteomes" id="UP000478052"/>
    </source>
</evidence>
<gene>
    <name evidence="1" type="ORF">FWK35_00000422</name>
</gene>
<name>A0A6G0ZDN7_APHCR</name>
<dbReference type="EMBL" id="VUJU01000664">
    <property type="protein sequence ID" value="KAF0769002.1"/>
    <property type="molecule type" value="Genomic_DNA"/>
</dbReference>
<sequence length="103" mass="11816">MERFSNKQEDSTFIVHIKSDDTVYDPIGLISPDLILGKVFVHQFWRLKLEWDEPLSNNLITPLRATTILRLELCGALLLAELISEIKTELSLLNITTPADIYF</sequence>
<accession>A0A6G0ZDN7</accession>
<keyword evidence="2" id="KW-1185">Reference proteome</keyword>
<evidence type="ECO:0000313" key="1">
    <source>
        <dbReference type="EMBL" id="KAF0769002.1"/>
    </source>
</evidence>
<proteinExistence type="predicted"/>
<dbReference type="InterPro" id="IPR008042">
    <property type="entry name" value="Retrotrans_Pao"/>
</dbReference>
<dbReference type="AlphaFoldDB" id="A0A6G0ZDN7"/>
<reference evidence="1 2" key="1">
    <citation type="submission" date="2019-08" db="EMBL/GenBank/DDBJ databases">
        <title>Whole genome of Aphis craccivora.</title>
        <authorList>
            <person name="Voronova N.V."/>
            <person name="Shulinski R.S."/>
            <person name="Bandarenka Y.V."/>
            <person name="Zhorov D.G."/>
            <person name="Warner D."/>
        </authorList>
    </citation>
    <scope>NUCLEOTIDE SEQUENCE [LARGE SCALE GENOMIC DNA]</scope>
    <source>
        <strain evidence="1">180601</strain>
        <tissue evidence="1">Whole Body</tissue>
    </source>
</reference>
<organism evidence="1 2">
    <name type="scientific">Aphis craccivora</name>
    <name type="common">Cowpea aphid</name>
    <dbReference type="NCBI Taxonomy" id="307492"/>
    <lineage>
        <taxon>Eukaryota</taxon>
        <taxon>Metazoa</taxon>
        <taxon>Ecdysozoa</taxon>
        <taxon>Arthropoda</taxon>
        <taxon>Hexapoda</taxon>
        <taxon>Insecta</taxon>
        <taxon>Pterygota</taxon>
        <taxon>Neoptera</taxon>
        <taxon>Paraneoptera</taxon>
        <taxon>Hemiptera</taxon>
        <taxon>Sternorrhyncha</taxon>
        <taxon>Aphidomorpha</taxon>
        <taxon>Aphidoidea</taxon>
        <taxon>Aphididae</taxon>
        <taxon>Aphidini</taxon>
        <taxon>Aphis</taxon>
        <taxon>Aphis</taxon>
    </lineage>
</organism>
<dbReference type="OrthoDB" id="6765615at2759"/>